<feature type="compositionally biased region" description="Basic residues" evidence="3">
    <location>
        <begin position="265"/>
        <end position="281"/>
    </location>
</feature>
<accession>A0A6J2JZN8</accession>
<evidence type="ECO:0000256" key="1">
    <source>
        <dbReference type="ARBA" id="ARBA00004123"/>
    </source>
</evidence>
<feature type="region of interest" description="Disordered" evidence="3">
    <location>
        <begin position="237"/>
        <end position="305"/>
    </location>
</feature>
<dbReference type="PANTHER" id="PTHR16500:SF3">
    <property type="entry name" value="BRCA2-INTERACTING TRANSCRIPTIONAL REPRESSOR EMSY"/>
    <property type="match status" value="1"/>
</dbReference>
<dbReference type="SUPFAM" id="SSF158639">
    <property type="entry name" value="ENT-like"/>
    <property type="match status" value="1"/>
</dbReference>
<dbReference type="Proteomes" id="UP000504629">
    <property type="component" value="Unplaced"/>
</dbReference>
<name>A0A6J2JZN8_BOMMA</name>
<dbReference type="GO" id="GO:0005654">
    <property type="term" value="C:nucleoplasm"/>
    <property type="evidence" value="ECO:0007669"/>
    <property type="project" value="TreeGrafter"/>
</dbReference>
<gene>
    <name evidence="6" type="primary">LOC114246051</name>
</gene>
<protein>
    <submittedName>
        <fullName evidence="6">BRCA2-interacting transcriptional repressor EMSY</fullName>
    </submittedName>
</protein>
<evidence type="ECO:0000313" key="5">
    <source>
        <dbReference type="Proteomes" id="UP000504629"/>
    </source>
</evidence>
<sequence>MWPMLLNLTRDECRLTLRRLELEAYSNMISVFRAQGPLEDNRKKLLEELRAVLHISHDRHSAEARRVSNDELLATIAERLSGPNTGLGWICEGRRKVPLLPRGIAQTMYTEIADKAAEAAAAENAEIQKRLQARKLVAPKTNEEEIKSVEGQTAESGLSSNEGMDESNYPPVAMEDQTAKLWETELLNQRKRKVPESGAIPAEGLTPMKSMRNININANQKHLNLSQIYSKLSQPAPVEHIRGKPPGQSKHSYNQVSKISSSKPSHSHTPRSTPHKPRTTKTRMPSAHKMQKKTTETPPSPSKLYNPNMQIEYSRPPNTFQASYAQSILGSLGSKKKEDVKQKVLTSPSTMSDSPTMQLLTQPATALNELQVSGDTHPEDPSSLQAQSTALKPTLTGKPCQFIIKNRGDISTDKNTNPTEAKLLQKSSDSLKILSSKQLVVASSSTQKLLNTPGKLITTKVIGSIPKTRTINTPVTNDKMIIVSKSPSEMRTPMSKVVMASNIGVNKESGTIAINSISKMTDVLTPKGIPATDLKVSAKAVLLNPKSGQKMVMAKARTKSGADIRIPLIKFKNSGMKIVSESSQSTLPISKSAVMTATSQSVASSTIPNSPKIVSVEPIKTANLADIVPVKGLAPITTTKITNPIVRPSSTKGSVIVVQKGTTLSKALALAKNGGDVSKIIMGKNVNQLLQASKVEQSDGSKSSGNVIVLELNNDQSGRTTTMSEILDSRTVGRNTEENKQSSSITQDTPVLFDNRMTEETCNASSLDSTAESISSINPMEEPILSVIDKVHNKDPDAAKDSSSATDWEIELDTVSRKDKDDDDKLNSLHLDLGMSSDSDNEYMSTGHKTKSKRLVQEDNSRATPTGENSALYTSASAMSLATRTLLSQLQDDGSSSNDSSFALKAKIDKLKDDPKIDRTECDALSKAKAKLSEKVAEAKSQQKRIDIYSTAITTTDINLDSFSYLDETMLVGDDVFASDDAKSRELRRADTLDDQLSRLLGEDSANSTDSQTVSESLPLNK</sequence>
<dbReference type="Gene3D" id="1.10.1240.40">
    <property type="entry name" value="ENT domain"/>
    <property type="match status" value="1"/>
</dbReference>
<dbReference type="PANTHER" id="PTHR16500">
    <property type="entry name" value="BRCA2-INTERACTING TRANSCRIPTIONAL REPRESSOR EMSY"/>
    <property type="match status" value="1"/>
</dbReference>
<feature type="compositionally biased region" description="Polar residues" evidence="3">
    <location>
        <begin position="862"/>
        <end position="871"/>
    </location>
</feature>
<dbReference type="AlphaFoldDB" id="A0A6J2JZN8"/>
<proteinExistence type="predicted"/>
<dbReference type="InterPro" id="IPR036142">
    <property type="entry name" value="ENT_dom-like_sf"/>
</dbReference>
<dbReference type="OrthoDB" id="10035579at2759"/>
<feature type="region of interest" description="Disordered" evidence="3">
    <location>
        <begin position="998"/>
        <end position="1022"/>
    </location>
</feature>
<feature type="domain" description="ENT" evidence="4">
    <location>
        <begin position="13"/>
        <end position="97"/>
    </location>
</feature>
<feature type="region of interest" description="Disordered" evidence="3">
    <location>
        <begin position="830"/>
        <end position="871"/>
    </location>
</feature>
<keyword evidence="2" id="KW-0539">Nucleus</keyword>
<organism evidence="5 6">
    <name type="scientific">Bombyx mandarina</name>
    <name type="common">Wild silk moth</name>
    <name type="synonym">Wild silkworm</name>
    <dbReference type="NCBI Taxonomy" id="7092"/>
    <lineage>
        <taxon>Eukaryota</taxon>
        <taxon>Metazoa</taxon>
        <taxon>Ecdysozoa</taxon>
        <taxon>Arthropoda</taxon>
        <taxon>Hexapoda</taxon>
        <taxon>Insecta</taxon>
        <taxon>Pterygota</taxon>
        <taxon>Neoptera</taxon>
        <taxon>Endopterygota</taxon>
        <taxon>Lepidoptera</taxon>
        <taxon>Glossata</taxon>
        <taxon>Ditrysia</taxon>
        <taxon>Bombycoidea</taxon>
        <taxon>Bombycidae</taxon>
        <taxon>Bombycinae</taxon>
        <taxon>Bombyx</taxon>
    </lineage>
</organism>
<feature type="compositionally biased region" description="Polar residues" evidence="3">
    <location>
        <begin position="150"/>
        <end position="162"/>
    </location>
</feature>
<dbReference type="InterPro" id="IPR033482">
    <property type="entry name" value="EMSY"/>
</dbReference>
<dbReference type="RefSeq" id="XP_028034232.1">
    <property type="nucleotide sequence ID" value="XM_028178431.1"/>
</dbReference>
<feature type="compositionally biased region" description="Polar residues" evidence="3">
    <location>
        <begin position="1005"/>
        <end position="1022"/>
    </location>
</feature>
<dbReference type="KEGG" id="bman:114246051"/>
<evidence type="ECO:0000256" key="3">
    <source>
        <dbReference type="SAM" id="MobiDB-lite"/>
    </source>
</evidence>
<dbReference type="InterPro" id="IPR005491">
    <property type="entry name" value="ENT_dom"/>
</dbReference>
<evidence type="ECO:0000256" key="2">
    <source>
        <dbReference type="ARBA" id="ARBA00023242"/>
    </source>
</evidence>
<keyword evidence="5" id="KW-1185">Reference proteome</keyword>
<dbReference type="GeneID" id="114246051"/>
<comment type="subcellular location">
    <subcellularLocation>
        <location evidence="1">Nucleus</location>
    </subcellularLocation>
</comment>
<evidence type="ECO:0000313" key="6">
    <source>
        <dbReference type="RefSeq" id="XP_028034232.1"/>
    </source>
</evidence>
<feature type="region of interest" description="Disordered" evidence="3">
    <location>
        <begin position="728"/>
        <end position="749"/>
    </location>
</feature>
<dbReference type="Pfam" id="PF03735">
    <property type="entry name" value="ENT"/>
    <property type="match status" value="1"/>
</dbReference>
<dbReference type="GO" id="GO:0006355">
    <property type="term" value="P:regulation of DNA-templated transcription"/>
    <property type="evidence" value="ECO:0007669"/>
    <property type="project" value="InterPro"/>
</dbReference>
<dbReference type="SMART" id="SM01191">
    <property type="entry name" value="ENT"/>
    <property type="match status" value="1"/>
</dbReference>
<reference evidence="6" key="1">
    <citation type="submission" date="2025-08" db="UniProtKB">
        <authorList>
            <consortium name="RefSeq"/>
        </authorList>
    </citation>
    <scope>IDENTIFICATION</scope>
    <source>
        <tissue evidence="6">Silk gland</tissue>
    </source>
</reference>
<feature type="region of interest" description="Disordered" evidence="3">
    <location>
        <begin position="139"/>
        <end position="171"/>
    </location>
</feature>
<dbReference type="PROSITE" id="PS51138">
    <property type="entry name" value="ENT"/>
    <property type="match status" value="1"/>
</dbReference>
<evidence type="ECO:0000259" key="4">
    <source>
        <dbReference type="PROSITE" id="PS51138"/>
    </source>
</evidence>